<dbReference type="EMBL" id="BAABHK010000020">
    <property type="protein sequence ID" value="GAA4637615.1"/>
    <property type="molecule type" value="Genomic_DNA"/>
</dbReference>
<accession>A0ABP8URB7</accession>
<keyword evidence="1" id="KW-1133">Transmembrane helix</keyword>
<evidence type="ECO:0000313" key="2">
    <source>
        <dbReference type="EMBL" id="GAA4637615.1"/>
    </source>
</evidence>
<name>A0ABP8URB7_9ACTN</name>
<feature type="transmembrane region" description="Helical" evidence="1">
    <location>
        <begin position="43"/>
        <end position="63"/>
    </location>
</feature>
<dbReference type="NCBIfam" id="NF038083">
    <property type="entry name" value="CU044_5270_fam"/>
    <property type="match status" value="1"/>
</dbReference>
<comment type="caution">
    <text evidence="2">The sequence shown here is derived from an EMBL/GenBank/DDBJ whole genome shotgun (WGS) entry which is preliminary data.</text>
</comment>
<sequence>MEEIEIVKQMFTEPKPSPSVLAVGRERVVRGTRGRTRRRAAPFWAAGVALGAAAATVAVVTVGSGGSGAPTTRSAIRLSAAQEVLAGAARNAERQAALNPQPSQWVYYRLVGYDPKRQDHVYKYEGWERLDARQDASRIEGRIVVHGPRNPGPEVYTPLGAWRRLAGLPTEPRKMLAALRDQPGLSPDDADSPDERAFANAGELLWNSPLGAPPKVQSALYRALGTLPGIRVDKSPDAVGEPAVGLSLPHTQEILFDPRTYQYLGARVVSDGVQKKRPQPPAGLSATKRKAWEQQGANYRVPPAGTLVSSQLRTLVKLVDKPGNR</sequence>
<dbReference type="RefSeq" id="WP_345440772.1">
    <property type="nucleotide sequence ID" value="NZ_BAABHK010000020.1"/>
</dbReference>
<keyword evidence="3" id="KW-1185">Reference proteome</keyword>
<evidence type="ECO:0000256" key="1">
    <source>
        <dbReference type="SAM" id="Phobius"/>
    </source>
</evidence>
<gene>
    <name evidence="2" type="ORF">GCM10023196_092120</name>
</gene>
<evidence type="ECO:0008006" key="4">
    <source>
        <dbReference type="Google" id="ProtNLM"/>
    </source>
</evidence>
<keyword evidence="1" id="KW-0472">Membrane</keyword>
<evidence type="ECO:0000313" key="3">
    <source>
        <dbReference type="Proteomes" id="UP001501442"/>
    </source>
</evidence>
<protein>
    <recommendedName>
        <fullName evidence="4">CU044_5270 family protein</fullName>
    </recommendedName>
</protein>
<proteinExistence type="predicted"/>
<keyword evidence="1" id="KW-0812">Transmembrane</keyword>
<dbReference type="InterPro" id="IPR047789">
    <property type="entry name" value="CU044_5270-like"/>
</dbReference>
<dbReference type="Proteomes" id="UP001501442">
    <property type="component" value="Unassembled WGS sequence"/>
</dbReference>
<organism evidence="2 3">
    <name type="scientific">Actinoallomurus vinaceus</name>
    <dbReference type="NCBI Taxonomy" id="1080074"/>
    <lineage>
        <taxon>Bacteria</taxon>
        <taxon>Bacillati</taxon>
        <taxon>Actinomycetota</taxon>
        <taxon>Actinomycetes</taxon>
        <taxon>Streptosporangiales</taxon>
        <taxon>Thermomonosporaceae</taxon>
        <taxon>Actinoallomurus</taxon>
    </lineage>
</organism>
<reference evidence="3" key="1">
    <citation type="journal article" date="2019" name="Int. J. Syst. Evol. Microbiol.">
        <title>The Global Catalogue of Microorganisms (GCM) 10K type strain sequencing project: providing services to taxonomists for standard genome sequencing and annotation.</title>
        <authorList>
            <consortium name="The Broad Institute Genomics Platform"/>
            <consortium name="The Broad Institute Genome Sequencing Center for Infectious Disease"/>
            <person name="Wu L."/>
            <person name="Ma J."/>
        </authorList>
    </citation>
    <scope>NUCLEOTIDE SEQUENCE [LARGE SCALE GENOMIC DNA]</scope>
    <source>
        <strain evidence="3">JCM 17939</strain>
    </source>
</reference>